<dbReference type="Pfam" id="PF14737">
    <property type="entry name" value="DUF4470"/>
    <property type="match status" value="1"/>
</dbReference>
<keyword evidence="2 3" id="KW-0802">TPR repeat</keyword>
<dbReference type="InterPro" id="IPR013105">
    <property type="entry name" value="TPR_2"/>
</dbReference>
<sequence length="948" mass="106447">MAEIANQEGNTYYKGGNYLQAQKCFQEATKINPHEPKYPSNLSAVQYELGRYPACISTIAVAWTRLASQNSMHKSSDLSESDPLAIKLATRLAKAKINGVCNRTISLHSKSAAPLTPNQTASKTIEEDIEKFAVLERAESGDPKIKDMKSAWVQWRALRDDCALHTRKDCKTIIANAESRLRSIPIFKCPPDPTLEYFRFGHDQIQSFMNGINGSAMDPYALDSPQHSHQKSWSFLFGGSGDARHVFATVIHLADMANEFGLDERLDLLTVHMTLMDIHPATLARVIVILAILHQILQTRLSNDKIKRVELHATLFYLYTSMLMPEYCRQIVIDTAKKLAEEIPKGTYSLSKCLHVNERSMDAILEVLRYWSTPLPKSTKLFLQRNSDFRSLIPGPYAFTSEMNNLLDPVLSESRKKHMNARVGSLYAYSDPDAELAIYKRVKVLLPPKSLLSRHPALSNLVNSYKGASDALYAAASREVEQTWVPNPTLFDQVSTEHPDFGQENGYPNVSTNPFDTLTSFSEFASEFHKGKPPVSSSGKSGFAATSRFFELVADAVWELQNTLKIEMVLGDVITGLPRLFSGELGHRPKEFPTNYSRMFLSNVPDYTNGALNTAVHLVQHLEPKALIMSNCLLNTGSFPTILDFCYSYTLLLPQDLPRILGCEIINPGRTAFDDIALQQLSLPRSLDQLASKKELHNWLAHLLLCTLCNGIPRHPPARIDLPNNLNAYLHVLVHLSRVGFPSHWIGDFLQSLVSNNLITDLQPYLGRTPIPKSEIRNRKSSPRKVNLEAWQAELQVMLALTIPALPFTVALPPDYPQFSDIQTFKATVRPIDLKKHRLANQWAVLVSGFTKTIGLMFYKPTKDIDADFLAQRISAIIEGDRDVRDAQVQILLSQESVDLRKGELSWKLSRAWNEKMKKEGWFLAAFRTDLRVAVSTPIAVSDCLETS</sequence>
<dbReference type="SUPFAM" id="SSF48452">
    <property type="entry name" value="TPR-like"/>
    <property type="match status" value="1"/>
</dbReference>
<dbReference type="InterPro" id="IPR011990">
    <property type="entry name" value="TPR-like_helical_dom_sf"/>
</dbReference>
<dbReference type="SMART" id="SM00028">
    <property type="entry name" value="TPR"/>
    <property type="match status" value="1"/>
</dbReference>
<dbReference type="AlphaFoldDB" id="A0A067ST02"/>
<keyword evidence="6" id="KW-1185">Reference proteome</keyword>
<dbReference type="EMBL" id="KL142384">
    <property type="protein sequence ID" value="KDR74060.1"/>
    <property type="molecule type" value="Genomic_DNA"/>
</dbReference>
<dbReference type="HOGENOM" id="CLU_017710_0_0_1"/>
<reference evidence="6" key="1">
    <citation type="journal article" date="2014" name="Proc. Natl. Acad. Sci. U.S.A.">
        <title>Extensive sampling of basidiomycete genomes demonstrates inadequacy of the white-rot/brown-rot paradigm for wood decay fungi.</title>
        <authorList>
            <person name="Riley R."/>
            <person name="Salamov A.A."/>
            <person name="Brown D.W."/>
            <person name="Nagy L.G."/>
            <person name="Floudas D."/>
            <person name="Held B.W."/>
            <person name="Levasseur A."/>
            <person name="Lombard V."/>
            <person name="Morin E."/>
            <person name="Otillar R."/>
            <person name="Lindquist E.A."/>
            <person name="Sun H."/>
            <person name="LaButti K.M."/>
            <person name="Schmutz J."/>
            <person name="Jabbour D."/>
            <person name="Luo H."/>
            <person name="Baker S.E."/>
            <person name="Pisabarro A.G."/>
            <person name="Walton J.D."/>
            <person name="Blanchette R.A."/>
            <person name="Henrissat B."/>
            <person name="Martin F."/>
            <person name="Cullen D."/>
            <person name="Hibbett D.S."/>
            <person name="Grigoriev I.V."/>
        </authorList>
    </citation>
    <scope>NUCLEOTIDE SEQUENCE [LARGE SCALE GENOMIC DNA]</scope>
    <source>
        <strain evidence="6">CBS 339.88</strain>
    </source>
</reference>
<dbReference type="InterPro" id="IPR019734">
    <property type="entry name" value="TPR_rpt"/>
</dbReference>
<name>A0A067ST02_GALM3</name>
<dbReference type="PROSITE" id="PS50005">
    <property type="entry name" value="TPR"/>
    <property type="match status" value="1"/>
</dbReference>
<dbReference type="Gene3D" id="1.25.40.10">
    <property type="entry name" value="Tetratricopeptide repeat domain"/>
    <property type="match status" value="1"/>
</dbReference>
<gene>
    <name evidence="5" type="ORF">GALMADRAFT_269552</name>
</gene>
<evidence type="ECO:0000313" key="6">
    <source>
        <dbReference type="Proteomes" id="UP000027222"/>
    </source>
</evidence>
<protein>
    <recommendedName>
        <fullName evidence="4">DUF4470 domain-containing protein</fullName>
    </recommendedName>
</protein>
<feature type="domain" description="DUF4470" evidence="4">
    <location>
        <begin position="217"/>
        <end position="306"/>
    </location>
</feature>
<organism evidence="5 6">
    <name type="scientific">Galerina marginata (strain CBS 339.88)</name>
    <dbReference type="NCBI Taxonomy" id="685588"/>
    <lineage>
        <taxon>Eukaryota</taxon>
        <taxon>Fungi</taxon>
        <taxon>Dikarya</taxon>
        <taxon>Basidiomycota</taxon>
        <taxon>Agaricomycotina</taxon>
        <taxon>Agaricomycetes</taxon>
        <taxon>Agaricomycetidae</taxon>
        <taxon>Agaricales</taxon>
        <taxon>Agaricineae</taxon>
        <taxon>Strophariaceae</taxon>
        <taxon>Galerina</taxon>
    </lineage>
</organism>
<dbReference type="OrthoDB" id="2423701at2759"/>
<dbReference type="Proteomes" id="UP000027222">
    <property type="component" value="Unassembled WGS sequence"/>
</dbReference>
<keyword evidence="1" id="KW-0677">Repeat</keyword>
<dbReference type="Pfam" id="PF07719">
    <property type="entry name" value="TPR_2"/>
    <property type="match status" value="1"/>
</dbReference>
<dbReference type="InterPro" id="IPR027974">
    <property type="entry name" value="DUF4470"/>
</dbReference>
<evidence type="ECO:0000256" key="3">
    <source>
        <dbReference type="PROSITE-ProRule" id="PRU00339"/>
    </source>
</evidence>
<evidence type="ECO:0000259" key="4">
    <source>
        <dbReference type="Pfam" id="PF14737"/>
    </source>
</evidence>
<evidence type="ECO:0000256" key="1">
    <source>
        <dbReference type="ARBA" id="ARBA00022737"/>
    </source>
</evidence>
<dbReference type="STRING" id="685588.A0A067ST02"/>
<evidence type="ECO:0000313" key="5">
    <source>
        <dbReference type="EMBL" id="KDR74060.1"/>
    </source>
</evidence>
<accession>A0A067ST02</accession>
<proteinExistence type="predicted"/>
<feature type="repeat" description="TPR" evidence="3">
    <location>
        <begin position="2"/>
        <end position="35"/>
    </location>
</feature>
<evidence type="ECO:0000256" key="2">
    <source>
        <dbReference type="ARBA" id="ARBA00022803"/>
    </source>
</evidence>